<dbReference type="InterPro" id="IPR036388">
    <property type="entry name" value="WH-like_DNA-bd_sf"/>
</dbReference>
<dbReference type="AlphaFoldDB" id="A0A3N6NIQ1"/>
<dbReference type="CDD" id="cd06170">
    <property type="entry name" value="LuxR_C_like"/>
    <property type="match status" value="1"/>
</dbReference>
<evidence type="ECO:0000256" key="1">
    <source>
        <dbReference type="ARBA" id="ARBA00023015"/>
    </source>
</evidence>
<dbReference type="SMART" id="SM00421">
    <property type="entry name" value="HTH_LUXR"/>
    <property type="match status" value="1"/>
</dbReference>
<keyword evidence="2" id="KW-0238">DNA-binding</keyword>
<feature type="domain" description="HTH luxR-type" evidence="5">
    <location>
        <begin position="321"/>
        <end position="386"/>
    </location>
</feature>
<dbReference type="GO" id="GO:0006355">
    <property type="term" value="P:regulation of DNA-templated transcription"/>
    <property type="evidence" value="ECO:0007669"/>
    <property type="project" value="InterPro"/>
</dbReference>
<keyword evidence="3" id="KW-0804">Transcription</keyword>
<dbReference type="EMBL" id="RQIS01000002">
    <property type="protein sequence ID" value="RQH08982.1"/>
    <property type="molecule type" value="Genomic_DNA"/>
</dbReference>
<protein>
    <submittedName>
        <fullName evidence="6">GAF domain-containing protein</fullName>
    </submittedName>
</protein>
<keyword evidence="1" id="KW-0805">Transcription regulation</keyword>
<dbReference type="SUPFAM" id="SSF55781">
    <property type="entry name" value="GAF domain-like"/>
    <property type="match status" value="1"/>
</dbReference>
<dbReference type="PRINTS" id="PR00038">
    <property type="entry name" value="HTHLUXR"/>
</dbReference>
<feature type="compositionally biased region" description="Polar residues" evidence="4">
    <location>
        <begin position="18"/>
        <end position="32"/>
    </location>
</feature>
<dbReference type="SUPFAM" id="SSF46894">
    <property type="entry name" value="C-terminal effector domain of the bipartite response regulators"/>
    <property type="match status" value="1"/>
</dbReference>
<evidence type="ECO:0000256" key="2">
    <source>
        <dbReference type="ARBA" id="ARBA00023125"/>
    </source>
</evidence>
<proteinExistence type="predicted"/>
<dbReference type="OrthoDB" id="434992at2"/>
<dbReference type="Gene3D" id="3.30.450.40">
    <property type="match status" value="1"/>
</dbReference>
<evidence type="ECO:0000313" key="6">
    <source>
        <dbReference type="EMBL" id="RQH08982.1"/>
    </source>
</evidence>
<dbReference type="PROSITE" id="PS50043">
    <property type="entry name" value="HTH_LUXR_2"/>
    <property type="match status" value="1"/>
</dbReference>
<comment type="caution">
    <text evidence="6">The sequence shown here is derived from an EMBL/GenBank/DDBJ whole genome shotgun (WGS) entry which is preliminary data.</text>
</comment>
<name>A0A3N6NIQ1_9BURK</name>
<gene>
    <name evidence="6" type="ORF">D1Y85_03685</name>
</gene>
<evidence type="ECO:0000256" key="3">
    <source>
        <dbReference type="ARBA" id="ARBA00023163"/>
    </source>
</evidence>
<dbReference type="PANTHER" id="PTHR44688">
    <property type="entry name" value="DNA-BINDING TRANSCRIPTIONAL ACTIVATOR DEVR_DOSR"/>
    <property type="match status" value="1"/>
</dbReference>
<feature type="region of interest" description="Disordered" evidence="4">
    <location>
        <begin position="1"/>
        <end position="32"/>
    </location>
</feature>
<keyword evidence="7" id="KW-1185">Reference proteome</keyword>
<dbReference type="Gene3D" id="1.10.10.10">
    <property type="entry name" value="Winged helix-like DNA-binding domain superfamily/Winged helix DNA-binding domain"/>
    <property type="match status" value="1"/>
</dbReference>
<dbReference type="GO" id="GO:0003677">
    <property type="term" value="F:DNA binding"/>
    <property type="evidence" value="ECO:0007669"/>
    <property type="project" value="UniProtKB-KW"/>
</dbReference>
<accession>A0A3N6NIQ1</accession>
<sequence>MAGQAGDSPRQVIRDSDFNGSHKLSPTSGRTRTTNTVSRCVRWWCVGVWRHRVIDVGDCVGRYSAFSVGVAGMGTLQSATENGKAGICSPEQMEIGARFASASNQLPVASGGEQAISEPAVMRGLDGAQRSLRDSLLRQGGLVRADLRDLAAHLLLYLDEPAELLTVVLEWLTDRLNADRADAGLIAFGSHGYQPMKECIRPAFASMPSVIGTNFDLSDPTLELSIASRIPVVIDDVATDWRVSAPVRIQLGNAGVQRKLTMALRPVGRSVGLVCLDRGMGAPAWSPTAVETFAAVVGQILNPILRPITEGSEIQLPSTTPAPQAVALTSAEKRVAQLVLSGCSYKEIANRLGRAPSTIDHQLRGLREKLAVNSTPKLITALQKLGSQLFDAQD</sequence>
<organism evidence="6 7">
    <name type="scientific">Paraburkholderia dinghuensis</name>
    <dbReference type="NCBI Taxonomy" id="2305225"/>
    <lineage>
        <taxon>Bacteria</taxon>
        <taxon>Pseudomonadati</taxon>
        <taxon>Pseudomonadota</taxon>
        <taxon>Betaproteobacteria</taxon>
        <taxon>Burkholderiales</taxon>
        <taxon>Burkholderiaceae</taxon>
        <taxon>Paraburkholderia</taxon>
    </lineage>
</organism>
<reference evidence="6 7" key="1">
    <citation type="submission" date="2018-11" db="EMBL/GenBank/DDBJ databases">
        <title>Paraburkholderia sp. DHOA04, isolated from soil.</title>
        <authorList>
            <person name="Gao Z.-H."/>
            <person name="Qiu L.-H."/>
            <person name="Fu J.-C."/>
        </authorList>
    </citation>
    <scope>NUCLEOTIDE SEQUENCE [LARGE SCALE GENOMIC DNA]</scope>
    <source>
        <strain evidence="6 7">DHOA04</strain>
    </source>
</reference>
<dbReference type="InterPro" id="IPR016032">
    <property type="entry name" value="Sig_transdc_resp-reg_C-effctor"/>
</dbReference>
<dbReference type="Pfam" id="PF13936">
    <property type="entry name" value="HTH_38"/>
    <property type="match status" value="1"/>
</dbReference>
<dbReference type="InterPro" id="IPR000792">
    <property type="entry name" value="Tscrpt_reg_LuxR_C"/>
</dbReference>
<evidence type="ECO:0000256" key="4">
    <source>
        <dbReference type="SAM" id="MobiDB-lite"/>
    </source>
</evidence>
<dbReference type="InterPro" id="IPR025246">
    <property type="entry name" value="IS30-like_HTH"/>
</dbReference>
<dbReference type="Proteomes" id="UP000272778">
    <property type="component" value="Unassembled WGS sequence"/>
</dbReference>
<evidence type="ECO:0000259" key="5">
    <source>
        <dbReference type="PROSITE" id="PS50043"/>
    </source>
</evidence>
<dbReference type="InterPro" id="IPR029016">
    <property type="entry name" value="GAF-like_dom_sf"/>
</dbReference>
<dbReference type="PANTHER" id="PTHR44688:SF16">
    <property type="entry name" value="DNA-BINDING TRANSCRIPTIONAL ACTIVATOR DEVR_DOSR"/>
    <property type="match status" value="1"/>
</dbReference>
<evidence type="ECO:0000313" key="7">
    <source>
        <dbReference type="Proteomes" id="UP000272778"/>
    </source>
</evidence>